<protein>
    <submittedName>
        <fullName evidence="1">Uncharacterized protein</fullName>
    </submittedName>
</protein>
<accession>A0ABQ8Y0Z2</accession>
<dbReference type="Proteomes" id="UP001150062">
    <property type="component" value="Unassembled WGS sequence"/>
</dbReference>
<gene>
    <name evidence="1" type="ORF">M0813_26514</name>
</gene>
<keyword evidence="2" id="KW-1185">Reference proteome</keyword>
<organism evidence="1 2">
    <name type="scientific">Anaeramoeba flamelloides</name>
    <dbReference type="NCBI Taxonomy" id="1746091"/>
    <lineage>
        <taxon>Eukaryota</taxon>
        <taxon>Metamonada</taxon>
        <taxon>Anaeramoebidae</taxon>
        <taxon>Anaeramoeba</taxon>
    </lineage>
</organism>
<name>A0ABQ8Y0Z2_9EUKA</name>
<proteinExistence type="predicted"/>
<dbReference type="EMBL" id="JAOAOG010000236">
    <property type="protein sequence ID" value="KAJ6237934.1"/>
    <property type="molecule type" value="Genomic_DNA"/>
</dbReference>
<evidence type="ECO:0000313" key="1">
    <source>
        <dbReference type="EMBL" id="KAJ6237934.1"/>
    </source>
</evidence>
<reference evidence="1" key="1">
    <citation type="submission" date="2022-08" db="EMBL/GenBank/DDBJ databases">
        <title>Novel sulfate-reducing endosymbionts in the free-living metamonad Anaeramoeba.</title>
        <authorList>
            <person name="Jerlstrom-Hultqvist J."/>
            <person name="Cepicka I."/>
            <person name="Gallot-Lavallee L."/>
            <person name="Salas-Leiva D."/>
            <person name="Curtis B.A."/>
            <person name="Zahonova K."/>
            <person name="Pipaliya S."/>
            <person name="Dacks J."/>
            <person name="Roger A.J."/>
        </authorList>
    </citation>
    <scope>NUCLEOTIDE SEQUENCE</scope>
    <source>
        <strain evidence="1">Schooner1</strain>
    </source>
</reference>
<sequence>MKALSKNPPHCCFGFQIDKYSAKHKTFGLKHPFRGEFPKKYPITVMSVKLPIIDIWVDGYLSLEFLPHFFSYCCTEIANYLAYSRRLVPRTIFVGKLTKTNNFSSILWMKLPKMWFIVDLRYNGSLLLEIIPELLQVVVRIPFYDIVGHPIMTGILYLVR</sequence>
<evidence type="ECO:0000313" key="2">
    <source>
        <dbReference type="Proteomes" id="UP001150062"/>
    </source>
</evidence>
<comment type="caution">
    <text evidence="1">The sequence shown here is derived from an EMBL/GenBank/DDBJ whole genome shotgun (WGS) entry which is preliminary data.</text>
</comment>